<evidence type="ECO:0000256" key="3">
    <source>
        <dbReference type="ARBA" id="ARBA00022777"/>
    </source>
</evidence>
<keyword evidence="4" id="KW-0067">ATP-binding</keyword>
<dbReference type="EC" id="2.7.6.2" evidence="5"/>
<feature type="domain" description="Thiamin pyrophosphokinase thiamin-binding" evidence="6">
    <location>
        <begin position="144"/>
        <end position="210"/>
    </location>
</feature>
<evidence type="ECO:0000313" key="8">
    <source>
        <dbReference type="Proteomes" id="UP001596109"/>
    </source>
</evidence>
<dbReference type="Pfam" id="PF04263">
    <property type="entry name" value="TPK_catalytic"/>
    <property type="match status" value="1"/>
</dbReference>
<dbReference type="InterPro" id="IPR036759">
    <property type="entry name" value="TPK_catalytic_sf"/>
</dbReference>
<dbReference type="EMBL" id="JBHSNO010000005">
    <property type="protein sequence ID" value="MFC5588472.1"/>
    <property type="molecule type" value="Genomic_DNA"/>
</dbReference>
<dbReference type="InterPro" id="IPR007373">
    <property type="entry name" value="Thiamin_PyroPKinase_B1-bd"/>
</dbReference>
<dbReference type="PANTHER" id="PTHR41299">
    <property type="entry name" value="THIAMINE PYROPHOSPHOKINASE"/>
    <property type="match status" value="1"/>
</dbReference>
<dbReference type="RefSeq" id="WP_381431790.1">
    <property type="nucleotide sequence ID" value="NZ_JBHSNO010000005.1"/>
</dbReference>
<accession>A0ABW0TH21</accession>
<dbReference type="Proteomes" id="UP001596109">
    <property type="component" value="Unassembled WGS sequence"/>
</dbReference>
<comment type="caution">
    <text evidence="7">The sequence shown here is derived from an EMBL/GenBank/DDBJ whole genome shotgun (WGS) entry which is preliminary data.</text>
</comment>
<evidence type="ECO:0000259" key="6">
    <source>
        <dbReference type="SMART" id="SM00983"/>
    </source>
</evidence>
<evidence type="ECO:0000256" key="1">
    <source>
        <dbReference type="ARBA" id="ARBA00022679"/>
    </source>
</evidence>
<evidence type="ECO:0000313" key="7">
    <source>
        <dbReference type="EMBL" id="MFC5588472.1"/>
    </source>
</evidence>
<keyword evidence="3" id="KW-0418">Kinase</keyword>
<dbReference type="InterPro" id="IPR036371">
    <property type="entry name" value="TPK_B1-bd_sf"/>
</dbReference>
<reference evidence="8" key="1">
    <citation type="journal article" date="2019" name="Int. J. Syst. Evol. Microbiol.">
        <title>The Global Catalogue of Microorganisms (GCM) 10K type strain sequencing project: providing services to taxonomists for standard genome sequencing and annotation.</title>
        <authorList>
            <consortium name="The Broad Institute Genomics Platform"/>
            <consortium name="The Broad Institute Genome Sequencing Center for Infectious Disease"/>
            <person name="Wu L."/>
            <person name="Ma J."/>
        </authorList>
    </citation>
    <scope>NUCLEOTIDE SEQUENCE [LARGE SCALE GENOMIC DNA]</scope>
    <source>
        <strain evidence="8">CGMCC 4.1434</strain>
    </source>
</reference>
<organism evidence="7 8">
    <name type="scientific">Sporosarcina soli</name>
    <dbReference type="NCBI Taxonomy" id="334736"/>
    <lineage>
        <taxon>Bacteria</taxon>
        <taxon>Bacillati</taxon>
        <taxon>Bacillota</taxon>
        <taxon>Bacilli</taxon>
        <taxon>Bacillales</taxon>
        <taxon>Caryophanaceae</taxon>
        <taxon>Sporosarcina</taxon>
    </lineage>
</organism>
<dbReference type="GO" id="GO:0004788">
    <property type="term" value="F:thiamine diphosphokinase activity"/>
    <property type="evidence" value="ECO:0007669"/>
    <property type="project" value="UniProtKB-EC"/>
</dbReference>
<protein>
    <recommendedName>
        <fullName evidence="5">Thiamine diphosphokinase</fullName>
        <ecNumber evidence="5">2.7.6.2</ecNumber>
    </recommendedName>
</protein>
<sequence length="217" mass="24001">MTVVVVCAGGPASEIADLTAFSSEDTVFIGADRGALHLLENGIIPREAVGDFDSVTKNEYVRIEDAVLTVGQFQAEKDETDTELAMERALAYRPEHIILTGVTGGRLDHMESALQLLYRFQIKHAQILFSIRNLTNELSILTAGEHRLQSDERFPYISFFPFGGVVEGLTLTGFKYETVEARLEMGMTKFTSNEPLQEVCTISFHSGICLMVRSSDS</sequence>
<dbReference type="Pfam" id="PF04265">
    <property type="entry name" value="TPK_B1_binding"/>
    <property type="match status" value="1"/>
</dbReference>
<dbReference type="InterPro" id="IPR006282">
    <property type="entry name" value="Thi_PPkinase"/>
</dbReference>
<dbReference type="SUPFAM" id="SSF63999">
    <property type="entry name" value="Thiamin pyrophosphokinase, catalytic domain"/>
    <property type="match status" value="1"/>
</dbReference>
<evidence type="ECO:0000256" key="2">
    <source>
        <dbReference type="ARBA" id="ARBA00022741"/>
    </source>
</evidence>
<proteinExistence type="predicted"/>
<dbReference type="CDD" id="cd07995">
    <property type="entry name" value="TPK"/>
    <property type="match status" value="1"/>
</dbReference>
<gene>
    <name evidence="7" type="ORF">ACFPRA_06220</name>
</gene>
<dbReference type="NCBIfam" id="TIGR01378">
    <property type="entry name" value="thi_PPkinase"/>
    <property type="match status" value="1"/>
</dbReference>
<evidence type="ECO:0000256" key="4">
    <source>
        <dbReference type="ARBA" id="ARBA00022840"/>
    </source>
</evidence>
<evidence type="ECO:0000256" key="5">
    <source>
        <dbReference type="NCBIfam" id="TIGR01378"/>
    </source>
</evidence>
<keyword evidence="8" id="KW-1185">Reference proteome</keyword>
<dbReference type="InterPro" id="IPR053149">
    <property type="entry name" value="TPK"/>
</dbReference>
<dbReference type="SUPFAM" id="SSF63862">
    <property type="entry name" value="Thiamin pyrophosphokinase, substrate-binding domain"/>
    <property type="match status" value="1"/>
</dbReference>
<dbReference type="SMART" id="SM00983">
    <property type="entry name" value="TPK_B1_binding"/>
    <property type="match status" value="1"/>
</dbReference>
<dbReference type="PANTHER" id="PTHR41299:SF1">
    <property type="entry name" value="THIAMINE PYROPHOSPHOKINASE"/>
    <property type="match status" value="1"/>
</dbReference>
<dbReference type="Gene3D" id="3.40.50.10240">
    <property type="entry name" value="Thiamin pyrophosphokinase, catalytic domain"/>
    <property type="match status" value="1"/>
</dbReference>
<dbReference type="InterPro" id="IPR007371">
    <property type="entry name" value="TPK_catalytic"/>
</dbReference>
<name>A0ABW0TH21_9BACL</name>
<keyword evidence="1 7" id="KW-0808">Transferase</keyword>
<keyword evidence="2" id="KW-0547">Nucleotide-binding</keyword>